<proteinExistence type="predicted"/>
<evidence type="ECO:0008006" key="3">
    <source>
        <dbReference type="Google" id="ProtNLM"/>
    </source>
</evidence>
<accession>A0ABM7MZU1</accession>
<evidence type="ECO:0000313" key="2">
    <source>
        <dbReference type="Proteomes" id="UP000677515"/>
    </source>
</evidence>
<evidence type="ECO:0000313" key="1">
    <source>
        <dbReference type="EMBL" id="BCQ34580.1"/>
    </source>
</evidence>
<sequence>MKILLMLAGALMLCAAGWFFAPYLIFLASGDCASKSVLIYDEPDRYIVSQGNWFTYRGGKEHTYSARISIAGPGNAFEDFASVRTIETENHFKYDSVNVRTVKSFRIAGPLTSDPRIGRYIDPLAEEGFTGRIYFFRYKNSGLLTGFKGRPLGLCQ</sequence>
<organism evidence="1 2">
    <name type="scientific">Erwinia rhapontici</name>
    <name type="common">Pectobacterium rhapontici</name>
    <dbReference type="NCBI Taxonomy" id="55212"/>
    <lineage>
        <taxon>Bacteria</taxon>
        <taxon>Pseudomonadati</taxon>
        <taxon>Pseudomonadota</taxon>
        <taxon>Gammaproteobacteria</taxon>
        <taxon>Enterobacterales</taxon>
        <taxon>Erwiniaceae</taxon>
        <taxon>Erwinia</taxon>
    </lineage>
</organism>
<name>A0ABM7MZU1_ERWRD</name>
<dbReference type="RefSeq" id="WP_133843316.1">
    <property type="nucleotide sequence ID" value="NZ_AP024329.1"/>
</dbReference>
<gene>
    <name evidence="1" type="ORF">ERHA53_19230</name>
</gene>
<dbReference type="Proteomes" id="UP000677515">
    <property type="component" value="Chromosome"/>
</dbReference>
<keyword evidence="2" id="KW-1185">Reference proteome</keyword>
<reference evidence="1 2" key="1">
    <citation type="submission" date="2021-01" db="EMBL/GenBank/DDBJ databases">
        <title>Complete genome sequence of Erwinia rhapontici MAFF 311153.</title>
        <authorList>
            <person name="Morohoshi T."/>
            <person name="Someya N."/>
        </authorList>
    </citation>
    <scope>NUCLEOTIDE SEQUENCE [LARGE SCALE GENOMIC DNA]</scope>
    <source>
        <strain evidence="1 2">MAFF 311153</strain>
    </source>
</reference>
<dbReference type="EMBL" id="AP024329">
    <property type="protein sequence ID" value="BCQ34580.1"/>
    <property type="molecule type" value="Genomic_DNA"/>
</dbReference>
<protein>
    <recommendedName>
        <fullName evidence="3">FidL-like membrane protein</fullName>
    </recommendedName>
</protein>